<feature type="compositionally biased region" description="Basic residues" evidence="2">
    <location>
        <begin position="418"/>
        <end position="427"/>
    </location>
</feature>
<feature type="repeat" description="TPR" evidence="1">
    <location>
        <begin position="210"/>
        <end position="243"/>
    </location>
</feature>
<keyword evidence="1" id="KW-0802">TPR repeat</keyword>
<feature type="compositionally biased region" description="Basic and acidic residues" evidence="2">
    <location>
        <begin position="548"/>
        <end position="558"/>
    </location>
</feature>
<organism evidence="3 4">
    <name type="scientific">Stylophora pistillata</name>
    <name type="common">Smooth cauliflower coral</name>
    <dbReference type="NCBI Taxonomy" id="50429"/>
    <lineage>
        <taxon>Eukaryota</taxon>
        <taxon>Metazoa</taxon>
        <taxon>Cnidaria</taxon>
        <taxon>Anthozoa</taxon>
        <taxon>Hexacorallia</taxon>
        <taxon>Scleractinia</taxon>
        <taxon>Astrocoeniina</taxon>
        <taxon>Pocilloporidae</taxon>
        <taxon>Stylophora</taxon>
    </lineage>
</organism>
<dbReference type="Pfam" id="PF14938">
    <property type="entry name" value="SNAP"/>
    <property type="match status" value="1"/>
</dbReference>
<proteinExistence type="predicted"/>
<dbReference type="PROSITE" id="PS50005">
    <property type="entry name" value="TPR"/>
    <property type="match status" value="5"/>
</dbReference>
<feature type="compositionally biased region" description="Basic and acidic residues" evidence="2">
    <location>
        <begin position="408"/>
        <end position="417"/>
    </location>
</feature>
<dbReference type="SUPFAM" id="SSF48452">
    <property type="entry name" value="TPR-like"/>
    <property type="match status" value="2"/>
</dbReference>
<dbReference type="SMART" id="SM00028">
    <property type="entry name" value="TPR"/>
    <property type="match status" value="8"/>
</dbReference>
<name>A0A2B4SM20_STYPI</name>
<evidence type="ECO:0000313" key="3">
    <source>
        <dbReference type="EMBL" id="PFX30941.1"/>
    </source>
</evidence>
<dbReference type="Pfam" id="PF13181">
    <property type="entry name" value="TPR_8"/>
    <property type="match status" value="1"/>
</dbReference>
<keyword evidence="4" id="KW-1185">Reference proteome</keyword>
<feature type="repeat" description="TPR" evidence="1">
    <location>
        <begin position="10"/>
        <end position="43"/>
    </location>
</feature>
<evidence type="ECO:0000256" key="2">
    <source>
        <dbReference type="SAM" id="MobiDB-lite"/>
    </source>
</evidence>
<feature type="compositionally biased region" description="Basic and acidic residues" evidence="2">
    <location>
        <begin position="489"/>
        <end position="499"/>
    </location>
</feature>
<feature type="compositionally biased region" description="Basic and acidic residues" evidence="2">
    <location>
        <begin position="511"/>
        <end position="523"/>
    </location>
</feature>
<accession>A0A2B4SM20</accession>
<gene>
    <name evidence="3" type="primary">Ttc24</name>
    <name evidence="3" type="ORF">AWC38_SpisGene4257</name>
</gene>
<dbReference type="OrthoDB" id="9991614at2759"/>
<dbReference type="InterPro" id="IPR019734">
    <property type="entry name" value="TPR_rpt"/>
</dbReference>
<feature type="compositionally biased region" description="Polar residues" evidence="2">
    <location>
        <begin position="582"/>
        <end position="609"/>
    </location>
</feature>
<dbReference type="Pfam" id="PF13424">
    <property type="entry name" value="TPR_12"/>
    <property type="match status" value="1"/>
</dbReference>
<reference evidence="4" key="1">
    <citation type="journal article" date="2017" name="bioRxiv">
        <title>Comparative analysis of the genomes of Stylophora pistillata and Acropora digitifera provides evidence for extensive differences between species of corals.</title>
        <authorList>
            <person name="Voolstra C.R."/>
            <person name="Li Y."/>
            <person name="Liew Y.J."/>
            <person name="Baumgarten S."/>
            <person name="Zoccola D."/>
            <person name="Flot J.-F."/>
            <person name="Tambutte S."/>
            <person name="Allemand D."/>
            <person name="Aranda M."/>
        </authorList>
    </citation>
    <scope>NUCLEOTIDE SEQUENCE [LARGE SCALE GENOMIC DNA]</scope>
</reference>
<evidence type="ECO:0000313" key="4">
    <source>
        <dbReference type="Proteomes" id="UP000225706"/>
    </source>
</evidence>
<feature type="repeat" description="TPR" evidence="1">
    <location>
        <begin position="291"/>
        <end position="324"/>
    </location>
</feature>
<feature type="repeat" description="TPR" evidence="1">
    <location>
        <begin position="251"/>
        <end position="284"/>
    </location>
</feature>
<dbReference type="PANTHER" id="PTHR47050:SF1">
    <property type="entry name" value="TETRATRICOPEPTIDE REPEAT PROTEIN 24-LIKE"/>
    <property type="match status" value="1"/>
</dbReference>
<evidence type="ECO:0000256" key="1">
    <source>
        <dbReference type="PROSITE-ProRule" id="PRU00339"/>
    </source>
</evidence>
<protein>
    <submittedName>
        <fullName evidence="3">Tetratricopeptide repeat protein 24</fullName>
    </submittedName>
</protein>
<dbReference type="STRING" id="50429.A0A2B4SM20"/>
<dbReference type="InterPro" id="IPR024812">
    <property type="entry name" value="TPR_24"/>
</dbReference>
<feature type="region of interest" description="Disordered" evidence="2">
    <location>
        <begin position="408"/>
        <end position="609"/>
    </location>
</feature>
<dbReference type="AlphaFoldDB" id="A0A2B4SM20"/>
<comment type="caution">
    <text evidence="3">The sequence shown here is derived from an EMBL/GenBank/DDBJ whole genome shotgun (WGS) entry which is preliminary data.</text>
</comment>
<dbReference type="PANTHER" id="PTHR47050">
    <property type="entry name" value="TETRATRICOPEPTIDE REPEAT PROTEIN 24"/>
    <property type="match status" value="1"/>
</dbReference>
<dbReference type="Gene3D" id="1.25.40.10">
    <property type="entry name" value="Tetratricopeptide repeat domain"/>
    <property type="match status" value="3"/>
</dbReference>
<dbReference type="EMBL" id="LSMT01000043">
    <property type="protein sequence ID" value="PFX30941.1"/>
    <property type="molecule type" value="Genomic_DNA"/>
</dbReference>
<feature type="repeat" description="TPR" evidence="1">
    <location>
        <begin position="90"/>
        <end position="123"/>
    </location>
</feature>
<sequence>MNKKFISEQIDGATRLGHEQLAKGNIDEACSSFEKAVELAERLKEGFTERACYFNLGACYVARGDPNRGVEYLKKSFPPNKELDGRTNYADLQYNLGTAYDALSDIQKAVECYEIAAEEYKAQKNLEMRGETLLRLGKDWTNIGDLKKAAEIYQQCAEIFQEMGDKNTQLLILNNLASLLGEIRDIAACGKVLAQVIELCQDVEDNGLKCKVYNDIGLVYSGLKSYENAAECFELALPLMHTENSNKELEAVLQQNLGAVYNQLKQYNKAMECHRQAVSLHGEHSNRVAQGQSFCNMGFAQSQLGEYNKAGESFSHAIQAAKDSDDKRGLWQAYEGLAAVSFLSQEYDKAVEYYKLALSVLSTTGEAHPEHNSRIVSKLTNALECQLIVSKQLNGRLPPIRLNSMKSDVVDSVERSNKTGKRVGKTRSRQEHHQLIARGIDGDQTTSEESEGSGSGEVSTSSDEEVEENVQGIKDRHMFQRVTTTAAEVHQERKTANGKRERKMTSTSSTEEEHVIRERERRERKYRQSQRARNLASREPLKSTQGDHIYEQVTDDRVASPARSNFSGEMPRAHREAYLASVQASSSHRPDSQISQEEQTVQSRTCIIQ</sequence>
<dbReference type="InterPro" id="IPR011990">
    <property type="entry name" value="TPR-like_helical_dom_sf"/>
</dbReference>
<dbReference type="Proteomes" id="UP000225706">
    <property type="component" value="Unassembled WGS sequence"/>
</dbReference>